<dbReference type="InterPro" id="IPR006295">
    <property type="entry name" value="DNA_primase_DnaG"/>
</dbReference>
<dbReference type="EC" id="2.7.7.101" evidence="12"/>
<dbReference type="Pfam" id="PF01807">
    <property type="entry name" value="Zn_ribbon_DnaG"/>
    <property type="match status" value="1"/>
</dbReference>
<evidence type="ECO:0000256" key="15">
    <source>
        <dbReference type="SAM" id="MobiDB-lite"/>
    </source>
</evidence>
<evidence type="ECO:0000256" key="9">
    <source>
        <dbReference type="ARBA" id="ARBA00022842"/>
    </source>
</evidence>
<keyword evidence="10 12" id="KW-0238">DNA-binding</keyword>
<organism evidence="17 18">
    <name type="scientific">Flexivirga aerilata</name>
    <dbReference type="NCBI Taxonomy" id="1656889"/>
    <lineage>
        <taxon>Bacteria</taxon>
        <taxon>Bacillati</taxon>
        <taxon>Actinomycetota</taxon>
        <taxon>Actinomycetes</taxon>
        <taxon>Micrococcales</taxon>
        <taxon>Dermacoccaceae</taxon>
        <taxon>Flexivirga</taxon>
    </lineage>
</organism>
<evidence type="ECO:0000256" key="3">
    <source>
        <dbReference type="ARBA" id="ARBA00022679"/>
    </source>
</evidence>
<accession>A0A849AJC2</accession>
<dbReference type="SMART" id="SM00400">
    <property type="entry name" value="ZnF_CHCC"/>
    <property type="match status" value="1"/>
</dbReference>
<evidence type="ECO:0000256" key="1">
    <source>
        <dbReference type="ARBA" id="ARBA00022478"/>
    </source>
</evidence>
<evidence type="ECO:0000256" key="2">
    <source>
        <dbReference type="ARBA" id="ARBA00022515"/>
    </source>
</evidence>
<evidence type="ECO:0000256" key="11">
    <source>
        <dbReference type="ARBA" id="ARBA00023163"/>
    </source>
</evidence>
<dbReference type="PANTHER" id="PTHR30313">
    <property type="entry name" value="DNA PRIMASE"/>
    <property type="match status" value="1"/>
</dbReference>
<dbReference type="InterPro" id="IPR036977">
    <property type="entry name" value="DNA_primase_Znf_CHC2"/>
</dbReference>
<dbReference type="Gene3D" id="3.40.1360.10">
    <property type="match status" value="1"/>
</dbReference>
<dbReference type="InterPro" id="IPR037068">
    <property type="entry name" value="DNA_primase_core_N_sf"/>
</dbReference>
<dbReference type="AlphaFoldDB" id="A0A849AJC2"/>
<keyword evidence="18" id="KW-1185">Reference proteome</keyword>
<dbReference type="PIRSF" id="PIRSF002811">
    <property type="entry name" value="DnaG"/>
    <property type="match status" value="1"/>
</dbReference>
<dbReference type="InterPro" id="IPR013173">
    <property type="entry name" value="DNA_primase_DnaG_DnaB-bd_dom"/>
</dbReference>
<comment type="catalytic activity">
    <reaction evidence="12">
        <text>ssDNA + n NTP = ssDNA/pppN(pN)n-1 hybrid + (n-1) diphosphate.</text>
        <dbReference type="EC" id="2.7.7.101"/>
    </reaction>
</comment>
<protein>
    <recommendedName>
        <fullName evidence="12 13">DNA primase</fullName>
        <ecNumber evidence="12">2.7.7.101</ecNumber>
    </recommendedName>
</protein>
<dbReference type="InterPro" id="IPR050219">
    <property type="entry name" value="DnaG_primase"/>
</dbReference>
<evidence type="ECO:0000313" key="17">
    <source>
        <dbReference type="EMBL" id="NNG40525.1"/>
    </source>
</evidence>
<dbReference type="SMART" id="SM00493">
    <property type="entry name" value="TOPRIM"/>
    <property type="match status" value="1"/>
</dbReference>
<dbReference type="HAMAP" id="MF_00974">
    <property type="entry name" value="DNA_primase_DnaG"/>
    <property type="match status" value="1"/>
</dbReference>
<proteinExistence type="inferred from homology"/>
<dbReference type="Gene3D" id="3.90.980.10">
    <property type="entry name" value="DNA primase, catalytic core, N-terminal domain"/>
    <property type="match status" value="1"/>
</dbReference>
<evidence type="ECO:0000256" key="7">
    <source>
        <dbReference type="ARBA" id="ARBA00022771"/>
    </source>
</evidence>
<keyword evidence="11 12" id="KW-0804">Transcription</keyword>
<dbReference type="SUPFAM" id="SSF57783">
    <property type="entry name" value="Zinc beta-ribbon"/>
    <property type="match status" value="1"/>
</dbReference>
<dbReference type="FunFam" id="3.90.580.10:FF:000001">
    <property type="entry name" value="DNA primase"/>
    <property type="match status" value="1"/>
</dbReference>
<comment type="caution">
    <text evidence="17">The sequence shown here is derived from an EMBL/GenBank/DDBJ whole genome shotgun (WGS) entry which is preliminary data.</text>
</comment>
<dbReference type="Pfam" id="PF10410">
    <property type="entry name" value="DnaB_bind"/>
    <property type="match status" value="1"/>
</dbReference>
<keyword evidence="9" id="KW-0460">Magnesium</keyword>
<comment type="subunit">
    <text evidence="12">Monomer. Interacts with DnaB.</text>
</comment>
<dbReference type="GO" id="GO:1990077">
    <property type="term" value="C:primosome complex"/>
    <property type="evidence" value="ECO:0007669"/>
    <property type="project" value="UniProtKB-KW"/>
</dbReference>
<dbReference type="InterPro" id="IPR034151">
    <property type="entry name" value="TOPRIM_DnaG_bac"/>
</dbReference>
<keyword evidence="3 12" id="KW-0808">Transferase</keyword>
<dbReference type="EMBL" id="JABENB010000002">
    <property type="protein sequence ID" value="NNG40525.1"/>
    <property type="molecule type" value="Genomic_DNA"/>
</dbReference>
<dbReference type="InterPro" id="IPR002694">
    <property type="entry name" value="Znf_CHC2"/>
</dbReference>
<dbReference type="GO" id="GO:0003677">
    <property type="term" value="F:DNA binding"/>
    <property type="evidence" value="ECO:0007669"/>
    <property type="project" value="UniProtKB-KW"/>
</dbReference>
<dbReference type="InterPro" id="IPR016136">
    <property type="entry name" value="DNA_helicase_N/primase_C"/>
</dbReference>
<sequence length="636" mass="69345">MAGRIKSDDVELVKERSSIEDVVREHVTLRRSGNNLVGLCPFHDEKTPSFSVNPTQGFYHCFGCGKGGDVISFVMEVDHLTFAESVERLAGKAGVELHYEDGERPREATIGRRTRLIEAHRVAEEFYRSLLPAMPEARAARDYLRGREFDGKVAEQFGLGYAPTDGHALANHLRSKGFQRDELLTAGLINRGGYDVFQGRLLWPIRDITGDTVGFGARRIFDGDPRPAKYLNTGETPIYKKQKVLYGLDLAKKAIADDRRAVVVEGYTDVMAAHLSGVTQAVATCGTAFGVEHIKLLRRLLRDETAGEQARVIFTFDGDAAGQKAALKAYDEDQRWAAQSYVAVAADGQDPCELRISGGAEAVRGLVEQATPMFEFVVDTTLARFDLDAVTGRVAAIKALAPIVADIRDANTRNAQTREVSLRIGIGIDEFAEAVRRAPRGGIASARKAREEAGPRRGGEPDGAGEQAGAGATSYEAMLPDLRDPIVRGEHMLLQCLVQFPTSVPPQQLALVKPSDFTAPAHRAVFEGIVAVGPDPAKSQAAWLSAVTDQLPEVVRPLVAQLAVEPLPTKLDGQGRPDWHYVRSLVVRVREVALRRQIAETMSALRRSDDAEQTRAISGELTTQQRALADLLAGLE</sequence>
<comment type="similarity">
    <text evidence="12 13">Belongs to the DnaG primase family.</text>
</comment>
<dbReference type="Proteomes" id="UP000557772">
    <property type="component" value="Unassembled WGS sequence"/>
</dbReference>
<dbReference type="NCBIfam" id="TIGR01391">
    <property type="entry name" value="dnaG"/>
    <property type="match status" value="1"/>
</dbReference>
<dbReference type="GO" id="GO:0005737">
    <property type="term" value="C:cytoplasm"/>
    <property type="evidence" value="ECO:0007669"/>
    <property type="project" value="TreeGrafter"/>
</dbReference>
<keyword evidence="8 12" id="KW-0862">Zinc</keyword>
<comment type="cofactor">
    <cofactor evidence="12 13 14">
        <name>Zn(2+)</name>
        <dbReference type="ChEBI" id="CHEBI:29105"/>
    </cofactor>
    <text evidence="12 13 14">Binds 1 zinc ion per monomer.</text>
</comment>
<gene>
    <name evidence="12" type="primary">dnaG</name>
    <name evidence="17" type="ORF">HJ588_14745</name>
</gene>
<dbReference type="SUPFAM" id="SSF56731">
    <property type="entry name" value="DNA primase core"/>
    <property type="match status" value="1"/>
</dbReference>
<dbReference type="InterPro" id="IPR019475">
    <property type="entry name" value="DNA_primase_DnaB-bd"/>
</dbReference>
<feature type="region of interest" description="Disordered" evidence="15">
    <location>
        <begin position="442"/>
        <end position="471"/>
    </location>
</feature>
<evidence type="ECO:0000256" key="4">
    <source>
        <dbReference type="ARBA" id="ARBA00022695"/>
    </source>
</evidence>
<keyword evidence="7 12" id="KW-0863">Zinc-finger</keyword>
<keyword evidence="5 12" id="KW-0235">DNA replication</keyword>
<keyword evidence="1 12" id="KW-0240">DNA-directed RNA polymerase</keyword>
<dbReference type="PANTHER" id="PTHR30313:SF2">
    <property type="entry name" value="DNA PRIMASE"/>
    <property type="match status" value="1"/>
</dbReference>
<evidence type="ECO:0000256" key="5">
    <source>
        <dbReference type="ARBA" id="ARBA00022705"/>
    </source>
</evidence>
<dbReference type="Gene3D" id="1.10.860.10">
    <property type="entry name" value="DNAb Helicase, Chain A"/>
    <property type="match status" value="1"/>
</dbReference>
<evidence type="ECO:0000256" key="12">
    <source>
        <dbReference type="HAMAP-Rule" id="MF_00974"/>
    </source>
</evidence>
<dbReference type="InterPro" id="IPR030846">
    <property type="entry name" value="DnaG_bac"/>
</dbReference>
<dbReference type="GO" id="GO:0003899">
    <property type="term" value="F:DNA-directed RNA polymerase activity"/>
    <property type="evidence" value="ECO:0007669"/>
    <property type="project" value="UniProtKB-UniRule"/>
</dbReference>
<reference evidence="17 18" key="1">
    <citation type="submission" date="2020-05" db="EMBL/GenBank/DDBJ databases">
        <title>Flexivirga sp. ID2601S isolated from air conditioner.</title>
        <authorList>
            <person name="Kim D.H."/>
        </authorList>
    </citation>
    <scope>NUCLEOTIDE SEQUENCE [LARGE SCALE GENOMIC DNA]</scope>
    <source>
        <strain evidence="17 18">ID2601S</strain>
    </source>
</reference>
<dbReference type="Pfam" id="PF08275">
    <property type="entry name" value="DNAG_N"/>
    <property type="match status" value="1"/>
</dbReference>
<evidence type="ECO:0000256" key="6">
    <source>
        <dbReference type="ARBA" id="ARBA00022723"/>
    </source>
</evidence>
<keyword evidence="2 12" id="KW-0639">Primosome</keyword>
<dbReference type="GO" id="GO:0000428">
    <property type="term" value="C:DNA-directed RNA polymerase complex"/>
    <property type="evidence" value="ECO:0007669"/>
    <property type="project" value="UniProtKB-KW"/>
</dbReference>
<evidence type="ECO:0000256" key="14">
    <source>
        <dbReference type="PIRSR" id="PIRSR002811-1"/>
    </source>
</evidence>
<dbReference type="RefSeq" id="WP_171156872.1">
    <property type="nucleotide sequence ID" value="NZ_JABENB010000002.1"/>
</dbReference>
<evidence type="ECO:0000259" key="16">
    <source>
        <dbReference type="PROSITE" id="PS50880"/>
    </source>
</evidence>
<feature type="zinc finger region" description="CHC2-type" evidence="12 14">
    <location>
        <begin position="40"/>
        <end position="64"/>
    </location>
</feature>
<dbReference type="InterPro" id="IPR013264">
    <property type="entry name" value="DNAG_N"/>
</dbReference>
<dbReference type="Pfam" id="PF08278">
    <property type="entry name" value="DnaG_DnaB_bind"/>
    <property type="match status" value="1"/>
</dbReference>
<keyword evidence="6 12" id="KW-0479">Metal-binding</keyword>
<dbReference type="GO" id="GO:0006269">
    <property type="term" value="P:DNA replication, synthesis of primer"/>
    <property type="evidence" value="ECO:0007669"/>
    <property type="project" value="UniProtKB-UniRule"/>
</dbReference>
<feature type="compositionally biased region" description="Basic and acidic residues" evidence="15">
    <location>
        <begin position="448"/>
        <end position="460"/>
    </location>
</feature>
<dbReference type="Pfam" id="PF13662">
    <property type="entry name" value="Toprim_4"/>
    <property type="match status" value="1"/>
</dbReference>
<dbReference type="CDD" id="cd03364">
    <property type="entry name" value="TOPRIM_DnaG_primases"/>
    <property type="match status" value="1"/>
</dbReference>
<dbReference type="PROSITE" id="PS50880">
    <property type="entry name" value="TOPRIM"/>
    <property type="match status" value="1"/>
</dbReference>
<comment type="domain">
    <text evidence="12">Contains an N-terminal zinc-binding domain, a central core domain that contains the primase activity, and a C-terminal DnaB-binding domain.</text>
</comment>
<feature type="domain" description="Toprim" evidence="16">
    <location>
        <begin position="259"/>
        <end position="361"/>
    </location>
</feature>
<evidence type="ECO:0000256" key="8">
    <source>
        <dbReference type="ARBA" id="ARBA00022833"/>
    </source>
</evidence>
<name>A0A849AJC2_9MICO</name>
<comment type="function">
    <text evidence="12 13">RNA polymerase that catalyzes the synthesis of short RNA molecules used as primers for DNA polymerase during DNA replication.</text>
</comment>
<evidence type="ECO:0000256" key="13">
    <source>
        <dbReference type="PIRNR" id="PIRNR002811"/>
    </source>
</evidence>
<evidence type="ECO:0000256" key="10">
    <source>
        <dbReference type="ARBA" id="ARBA00023125"/>
    </source>
</evidence>
<keyword evidence="4 12" id="KW-0548">Nucleotidyltransferase</keyword>
<evidence type="ECO:0000313" key="18">
    <source>
        <dbReference type="Proteomes" id="UP000557772"/>
    </source>
</evidence>
<dbReference type="Gene3D" id="3.90.580.10">
    <property type="entry name" value="Zinc finger, CHC2-type domain"/>
    <property type="match status" value="1"/>
</dbReference>
<dbReference type="InterPro" id="IPR006171">
    <property type="entry name" value="TOPRIM_dom"/>
</dbReference>
<dbReference type="GO" id="GO:0008270">
    <property type="term" value="F:zinc ion binding"/>
    <property type="evidence" value="ECO:0007669"/>
    <property type="project" value="UniProtKB-UniRule"/>
</dbReference>